<dbReference type="VEuPathDB" id="FungiDB:PHYBLDRAFT_178533"/>
<dbReference type="Proteomes" id="UP000077315">
    <property type="component" value="Unassembled WGS sequence"/>
</dbReference>
<dbReference type="GeneID" id="28998904"/>
<organism evidence="1 2">
    <name type="scientific">Phycomyces blakesleeanus (strain ATCC 8743b / DSM 1359 / FGSC 10004 / NBRC 33097 / NRRL 1555)</name>
    <dbReference type="NCBI Taxonomy" id="763407"/>
    <lineage>
        <taxon>Eukaryota</taxon>
        <taxon>Fungi</taxon>
        <taxon>Fungi incertae sedis</taxon>
        <taxon>Mucoromycota</taxon>
        <taxon>Mucoromycotina</taxon>
        <taxon>Mucoromycetes</taxon>
        <taxon>Mucorales</taxon>
        <taxon>Phycomycetaceae</taxon>
        <taxon>Phycomyces</taxon>
    </lineage>
</organism>
<protein>
    <submittedName>
        <fullName evidence="1">Uncharacterized protein</fullName>
    </submittedName>
</protein>
<name>A0A162V6A0_PHYB8</name>
<dbReference type="RefSeq" id="XP_018298342.1">
    <property type="nucleotide sequence ID" value="XM_018437998.1"/>
</dbReference>
<dbReference type="EMBL" id="KV440971">
    <property type="protein sequence ID" value="OAD80302.1"/>
    <property type="molecule type" value="Genomic_DNA"/>
</dbReference>
<sequence>MPWRQKSCSILCRKFGVAIVGQKCLLLDQQQQHNERGCSSLWKANLKMPTETLYYGVKVDRPKMHTSETYTPPAEPDIKNDTIEAVFSEDFLLMHCDSQEPLSSPPMVGFFPDLSDVAQF</sequence>
<keyword evidence="2" id="KW-1185">Reference proteome</keyword>
<gene>
    <name evidence="1" type="ORF">PHYBLDRAFT_178533</name>
</gene>
<proteinExistence type="predicted"/>
<dbReference type="OrthoDB" id="10417521at2759"/>
<accession>A0A162V6A0</accession>
<reference evidence="2" key="1">
    <citation type="submission" date="2015-06" db="EMBL/GenBank/DDBJ databases">
        <title>Expansion of signal transduction pathways in fungi by whole-genome duplication.</title>
        <authorList>
            <consortium name="DOE Joint Genome Institute"/>
            <person name="Corrochano L.M."/>
            <person name="Kuo A."/>
            <person name="Marcet-Houben M."/>
            <person name="Polaino S."/>
            <person name="Salamov A."/>
            <person name="Villalobos J.M."/>
            <person name="Alvarez M.I."/>
            <person name="Avalos J."/>
            <person name="Benito E.P."/>
            <person name="Benoit I."/>
            <person name="Burger G."/>
            <person name="Camino L.P."/>
            <person name="Canovas D."/>
            <person name="Cerda-Olmedo E."/>
            <person name="Cheng J.-F."/>
            <person name="Dominguez A."/>
            <person name="Elias M."/>
            <person name="Eslava A.P."/>
            <person name="Glaser F."/>
            <person name="Grimwood J."/>
            <person name="Gutierrez G."/>
            <person name="Heitman J."/>
            <person name="Henrissat B."/>
            <person name="Iturriaga E.A."/>
            <person name="Lang B.F."/>
            <person name="Lavin J.L."/>
            <person name="Lee S."/>
            <person name="Li W."/>
            <person name="Lindquist E."/>
            <person name="Lopez-Garcia S."/>
            <person name="Luque E.M."/>
            <person name="Marcos A.T."/>
            <person name="Martin J."/>
            <person name="McCluskey K."/>
            <person name="Medina H.R."/>
            <person name="Miralles-Duran A."/>
            <person name="Miyazaki A."/>
            <person name="Munoz-Torres E."/>
            <person name="Oguiza J.A."/>
            <person name="Ohm R."/>
            <person name="Olmedo M."/>
            <person name="Orejas M."/>
            <person name="Ortiz-Castellanos L."/>
            <person name="Pisabarro A.G."/>
            <person name="Rodriguez-Romero J."/>
            <person name="Ruiz-Herrera J."/>
            <person name="Ruiz-Vazquez R."/>
            <person name="Sanz C."/>
            <person name="Schackwitz W."/>
            <person name="Schmutz J."/>
            <person name="Shahriari M."/>
            <person name="Shelest E."/>
            <person name="Silva-Franco F."/>
            <person name="Soanes D."/>
            <person name="Syed K."/>
            <person name="Tagua V.G."/>
            <person name="Talbot N.J."/>
            <person name="Thon M."/>
            <person name="De vries R.P."/>
            <person name="Wiebenga A."/>
            <person name="Yadav J.S."/>
            <person name="Braun E.L."/>
            <person name="Baker S."/>
            <person name="Garre V."/>
            <person name="Horwitz B."/>
            <person name="Torres-Martinez S."/>
            <person name="Idnurm A."/>
            <person name="Herrera-Estrella A."/>
            <person name="Gabaldon T."/>
            <person name="Grigoriev I.V."/>
        </authorList>
    </citation>
    <scope>NUCLEOTIDE SEQUENCE [LARGE SCALE GENOMIC DNA]</scope>
    <source>
        <strain evidence="2">NRRL 1555(-)</strain>
    </source>
</reference>
<evidence type="ECO:0000313" key="2">
    <source>
        <dbReference type="Proteomes" id="UP000077315"/>
    </source>
</evidence>
<dbReference type="InParanoid" id="A0A162V6A0"/>
<dbReference type="AlphaFoldDB" id="A0A162V6A0"/>
<evidence type="ECO:0000313" key="1">
    <source>
        <dbReference type="EMBL" id="OAD80302.1"/>
    </source>
</evidence>